<gene>
    <name evidence="2" type="ORF">GWR21_02355</name>
</gene>
<dbReference type="EMBL" id="CP048113">
    <property type="protein sequence ID" value="QHS58475.1"/>
    <property type="molecule type" value="Genomic_DNA"/>
</dbReference>
<dbReference type="CDD" id="cd19099">
    <property type="entry name" value="AKR_unchar"/>
    <property type="match status" value="1"/>
</dbReference>
<dbReference type="PANTHER" id="PTHR43312">
    <property type="entry name" value="D-THREO-ALDOSE 1-DEHYDROGENASE"/>
    <property type="match status" value="1"/>
</dbReference>
<evidence type="ECO:0000313" key="3">
    <source>
        <dbReference type="Proteomes" id="UP000476411"/>
    </source>
</evidence>
<keyword evidence="3" id="KW-1185">Reference proteome</keyword>
<dbReference type="Gene3D" id="3.20.20.100">
    <property type="entry name" value="NADP-dependent oxidoreductase domain"/>
    <property type="match status" value="1"/>
</dbReference>
<feature type="domain" description="NADP-dependent oxidoreductase" evidence="1">
    <location>
        <begin position="9"/>
        <end position="188"/>
    </location>
</feature>
<dbReference type="Pfam" id="PF00248">
    <property type="entry name" value="Aldo_ket_red"/>
    <property type="match status" value="1"/>
</dbReference>
<dbReference type="InterPro" id="IPR023210">
    <property type="entry name" value="NADP_OxRdtase_dom"/>
</dbReference>
<accession>A0A6B9ZBJ9</accession>
<protein>
    <submittedName>
        <fullName evidence="2">Aldo/keto reductase</fullName>
    </submittedName>
</protein>
<name>A0A6B9ZBJ9_9BACT</name>
<dbReference type="Proteomes" id="UP000476411">
    <property type="component" value="Chromosome"/>
</dbReference>
<evidence type="ECO:0000259" key="1">
    <source>
        <dbReference type="Pfam" id="PF00248"/>
    </source>
</evidence>
<dbReference type="InterPro" id="IPR036812">
    <property type="entry name" value="NAD(P)_OxRdtase_dom_sf"/>
</dbReference>
<dbReference type="KEGG" id="chih:GWR21_02355"/>
<sequence length="433" mass="48940">MIQLHELSKIGFGMYRTSESNQEHLEALLHAVSNGCNLLDTASNYENGASEMLVAKLLEVVPRAQLFIVTKAGYISGDNLVAFRKLQESGKGLSDVVTISDTFLHSMHPEYLRLQIDTSLRRMGTTWLDGFLLHSPEYFFEQPAAMASQEEYYRRFEQAFAFLESEVAAGRIRYYGVSSNTLSITDGPKATDLSKLIAVATRVTTANHFKLIQFPFNIIEHQADVHVPASEMSLLELAARHGIRTFGNRPLNANAANGMLRMVIYNVQQFSVDPAADEALHADCFALLERQLQQKKPGSSLNDFALLAFLRDNWKVIPHEEAFNKLFYGTLYPIARLLYDNSIPAEALQLLRSFQQVCWQYCLQTSTGRVISWLRENGHERLIPTTPGDTLPLLLCREYLHRGLDHVLVGMRRMPYVDELKPVFQPVSPVDTI</sequence>
<dbReference type="AlphaFoldDB" id="A0A6B9ZBJ9"/>
<dbReference type="SUPFAM" id="SSF51430">
    <property type="entry name" value="NAD(P)-linked oxidoreductase"/>
    <property type="match status" value="1"/>
</dbReference>
<evidence type="ECO:0000313" key="2">
    <source>
        <dbReference type="EMBL" id="QHS58475.1"/>
    </source>
</evidence>
<dbReference type="RefSeq" id="WP_162330178.1">
    <property type="nucleotide sequence ID" value="NZ_CP048113.1"/>
</dbReference>
<dbReference type="PANTHER" id="PTHR43312:SF1">
    <property type="entry name" value="NADP-DEPENDENT OXIDOREDUCTASE DOMAIN-CONTAINING PROTEIN"/>
    <property type="match status" value="1"/>
</dbReference>
<dbReference type="InterPro" id="IPR053135">
    <property type="entry name" value="AKR2_Oxidoreductase"/>
</dbReference>
<organism evidence="2 3">
    <name type="scientific">Chitinophaga agri</name>
    <dbReference type="NCBI Taxonomy" id="2703787"/>
    <lineage>
        <taxon>Bacteria</taxon>
        <taxon>Pseudomonadati</taxon>
        <taxon>Bacteroidota</taxon>
        <taxon>Chitinophagia</taxon>
        <taxon>Chitinophagales</taxon>
        <taxon>Chitinophagaceae</taxon>
        <taxon>Chitinophaga</taxon>
    </lineage>
</organism>
<proteinExistence type="predicted"/>
<reference evidence="2 3" key="1">
    <citation type="submission" date="2020-01" db="EMBL/GenBank/DDBJ databases">
        <title>Complete genome sequence of Chitinophaga sp. H33E-04 isolated from quinoa roots.</title>
        <authorList>
            <person name="Weon H.-Y."/>
            <person name="Lee S.A."/>
        </authorList>
    </citation>
    <scope>NUCLEOTIDE SEQUENCE [LARGE SCALE GENOMIC DNA]</scope>
    <source>
        <strain evidence="2 3">H33E-04</strain>
    </source>
</reference>